<dbReference type="Gene3D" id="3.40.1110.10">
    <property type="entry name" value="Calcium-transporting ATPase, cytoplasmic domain N"/>
    <property type="match status" value="1"/>
</dbReference>
<dbReference type="FunCoup" id="A0A5J5ECX0">
    <property type="interactions" value="15"/>
</dbReference>
<evidence type="ECO:0000313" key="13">
    <source>
        <dbReference type="Proteomes" id="UP000326924"/>
    </source>
</evidence>
<dbReference type="InterPro" id="IPR006121">
    <property type="entry name" value="HMA_dom"/>
</dbReference>
<dbReference type="GO" id="GO:0043682">
    <property type="term" value="F:P-type divalent copper transporter activity"/>
    <property type="evidence" value="ECO:0007669"/>
    <property type="project" value="TreeGrafter"/>
</dbReference>
<dbReference type="PROSITE" id="PS50846">
    <property type="entry name" value="HMA_2"/>
    <property type="match status" value="1"/>
</dbReference>
<dbReference type="InParanoid" id="A0A5J5ECX0"/>
<dbReference type="InterPro" id="IPR023214">
    <property type="entry name" value="HAD_sf"/>
</dbReference>
<feature type="transmembrane region" description="Helical" evidence="10">
    <location>
        <begin position="197"/>
        <end position="216"/>
    </location>
</feature>
<dbReference type="InterPro" id="IPR018303">
    <property type="entry name" value="ATPase_P-typ_P_site"/>
</dbReference>
<feature type="transmembrane region" description="Helical" evidence="10">
    <location>
        <begin position="266"/>
        <end position="285"/>
    </location>
</feature>
<dbReference type="InterPro" id="IPR001757">
    <property type="entry name" value="P_typ_ATPase"/>
</dbReference>
<evidence type="ECO:0000256" key="6">
    <source>
        <dbReference type="ARBA" id="ARBA00022840"/>
    </source>
</evidence>
<feature type="transmembrane region" description="Helical" evidence="10">
    <location>
        <begin position="816"/>
        <end position="837"/>
    </location>
</feature>
<evidence type="ECO:0000256" key="2">
    <source>
        <dbReference type="ARBA" id="ARBA00006024"/>
    </source>
</evidence>
<proteinExistence type="inferred from homology"/>
<feature type="transmembrane region" description="Helical" evidence="10">
    <location>
        <begin position="463"/>
        <end position="487"/>
    </location>
</feature>
<feature type="transmembrane region" description="Helical" evidence="10">
    <location>
        <begin position="843"/>
        <end position="866"/>
    </location>
</feature>
<keyword evidence="9 10" id="KW-0472">Membrane</keyword>
<dbReference type="InterPro" id="IPR023298">
    <property type="entry name" value="ATPase_P-typ_TM_dom_sf"/>
</dbReference>
<comment type="similarity">
    <text evidence="2 10">Belongs to the cation transport ATPase (P-type) (TC 3.A.3) family. Type IB subfamily.</text>
</comment>
<dbReference type="Pfam" id="PF00702">
    <property type="entry name" value="Hydrolase"/>
    <property type="match status" value="1"/>
</dbReference>
<keyword evidence="3 10" id="KW-0812">Transmembrane</keyword>
<dbReference type="InterPro" id="IPR036412">
    <property type="entry name" value="HAD-like_sf"/>
</dbReference>
<dbReference type="InterPro" id="IPR023299">
    <property type="entry name" value="ATPase_P-typ_cyto_dom_N"/>
</dbReference>
<accession>A0A5J5ECX0</accession>
<dbReference type="PROSITE" id="PS00154">
    <property type="entry name" value="ATPASE_E1_E2"/>
    <property type="match status" value="1"/>
</dbReference>
<feature type="transmembrane region" description="Helical" evidence="10">
    <location>
        <begin position="165"/>
        <end position="185"/>
    </location>
</feature>
<evidence type="ECO:0000256" key="3">
    <source>
        <dbReference type="ARBA" id="ARBA00022692"/>
    </source>
</evidence>
<reference evidence="12 13" key="1">
    <citation type="submission" date="2019-09" db="EMBL/GenBank/DDBJ databases">
        <title>Draft genome of the ectomycorrhizal ascomycete Sphaerosporella brunnea.</title>
        <authorList>
            <consortium name="DOE Joint Genome Institute"/>
            <person name="Benucci G.M."/>
            <person name="Marozzi G."/>
            <person name="Antonielli L."/>
            <person name="Sanchez S."/>
            <person name="Marco P."/>
            <person name="Wang X."/>
            <person name="Falini L.B."/>
            <person name="Barry K."/>
            <person name="Haridas S."/>
            <person name="Lipzen A."/>
            <person name="Labutti K."/>
            <person name="Grigoriev I.V."/>
            <person name="Murat C."/>
            <person name="Martin F."/>
            <person name="Albertini E."/>
            <person name="Donnini D."/>
            <person name="Bonito G."/>
        </authorList>
    </citation>
    <scope>NUCLEOTIDE SEQUENCE [LARGE SCALE GENOMIC DNA]</scope>
    <source>
        <strain evidence="12 13">Sb_GMNB300</strain>
    </source>
</reference>
<feature type="domain" description="HMA" evidence="11">
    <location>
        <begin position="1"/>
        <end position="58"/>
    </location>
</feature>
<comment type="caution">
    <text evidence="12">The sequence shown here is derived from an EMBL/GenBank/DDBJ whole genome shotgun (WGS) entry which is preliminary data.</text>
</comment>
<dbReference type="InterPro" id="IPR036163">
    <property type="entry name" value="HMA_dom_sf"/>
</dbReference>
<dbReference type="CDD" id="cd00371">
    <property type="entry name" value="HMA"/>
    <property type="match status" value="1"/>
</dbReference>
<dbReference type="GO" id="GO:0016887">
    <property type="term" value="F:ATP hydrolysis activity"/>
    <property type="evidence" value="ECO:0007669"/>
    <property type="project" value="InterPro"/>
</dbReference>
<dbReference type="Gene3D" id="3.40.50.1000">
    <property type="entry name" value="HAD superfamily/HAD-like"/>
    <property type="match status" value="1"/>
</dbReference>
<keyword evidence="6 10" id="KW-0067">ATP-binding</keyword>
<keyword evidence="7" id="KW-1278">Translocase</keyword>
<dbReference type="EMBL" id="VXIS01000506">
    <property type="protein sequence ID" value="KAA8893083.1"/>
    <property type="molecule type" value="Genomic_DNA"/>
</dbReference>
<evidence type="ECO:0000256" key="10">
    <source>
        <dbReference type="RuleBase" id="RU362081"/>
    </source>
</evidence>
<dbReference type="SUPFAM" id="SSF81665">
    <property type="entry name" value="Calcium ATPase, transmembrane domain M"/>
    <property type="match status" value="1"/>
</dbReference>
<dbReference type="PANTHER" id="PTHR43520">
    <property type="entry name" value="ATP7, ISOFORM B"/>
    <property type="match status" value="1"/>
</dbReference>
<keyword evidence="13" id="KW-1185">Reference proteome</keyword>
<dbReference type="InterPro" id="IPR027256">
    <property type="entry name" value="P-typ_ATPase_IB"/>
</dbReference>
<dbReference type="InterPro" id="IPR059000">
    <property type="entry name" value="ATPase_P-type_domA"/>
</dbReference>
<dbReference type="Gene3D" id="3.30.70.100">
    <property type="match status" value="1"/>
</dbReference>
<dbReference type="GO" id="GO:0012505">
    <property type="term" value="C:endomembrane system"/>
    <property type="evidence" value="ECO:0007669"/>
    <property type="project" value="UniProtKB-SubCell"/>
</dbReference>
<gene>
    <name evidence="12" type="ORF">FN846DRAFT_980501</name>
</gene>
<protein>
    <submittedName>
        <fullName evidence="12">E1-E2 ATPase-domain-containing protein</fullName>
    </submittedName>
</protein>
<dbReference type="Gene3D" id="2.70.150.10">
    <property type="entry name" value="Calcium-transporting ATPase, cytoplasmic transduction domain A"/>
    <property type="match status" value="1"/>
</dbReference>
<comment type="subcellular location">
    <subcellularLocation>
        <location evidence="1">Endomembrane system</location>
        <topology evidence="1">Multi-pass membrane protein</topology>
    </subcellularLocation>
    <subcellularLocation>
        <location evidence="10">Membrane</location>
    </subcellularLocation>
</comment>
<evidence type="ECO:0000256" key="1">
    <source>
        <dbReference type="ARBA" id="ARBA00004127"/>
    </source>
</evidence>
<dbReference type="SUPFAM" id="SSF81653">
    <property type="entry name" value="Calcium ATPase, transduction domain A"/>
    <property type="match status" value="1"/>
</dbReference>
<feature type="transmembrane region" description="Helical" evidence="10">
    <location>
        <begin position="228"/>
        <end position="254"/>
    </location>
</feature>
<dbReference type="SUPFAM" id="SSF55008">
    <property type="entry name" value="HMA, heavy metal-associated domain"/>
    <property type="match status" value="1"/>
</dbReference>
<keyword evidence="4 10" id="KW-0479">Metal-binding</keyword>
<evidence type="ECO:0000256" key="8">
    <source>
        <dbReference type="ARBA" id="ARBA00022989"/>
    </source>
</evidence>
<dbReference type="OrthoDB" id="432719at2759"/>
<dbReference type="PRINTS" id="PR00119">
    <property type="entry name" value="CATATPASE"/>
</dbReference>
<name>A0A5J5ECX0_9PEZI</name>
<organism evidence="12 13">
    <name type="scientific">Sphaerosporella brunnea</name>
    <dbReference type="NCBI Taxonomy" id="1250544"/>
    <lineage>
        <taxon>Eukaryota</taxon>
        <taxon>Fungi</taxon>
        <taxon>Dikarya</taxon>
        <taxon>Ascomycota</taxon>
        <taxon>Pezizomycotina</taxon>
        <taxon>Pezizomycetes</taxon>
        <taxon>Pezizales</taxon>
        <taxon>Pyronemataceae</taxon>
        <taxon>Sphaerosporella</taxon>
    </lineage>
</organism>
<evidence type="ECO:0000256" key="5">
    <source>
        <dbReference type="ARBA" id="ARBA00022741"/>
    </source>
</evidence>
<feature type="transmembrane region" description="Helical" evidence="10">
    <location>
        <begin position="422"/>
        <end position="443"/>
    </location>
</feature>
<dbReference type="GO" id="GO:0055070">
    <property type="term" value="P:copper ion homeostasis"/>
    <property type="evidence" value="ECO:0007669"/>
    <property type="project" value="TreeGrafter"/>
</dbReference>
<dbReference type="NCBIfam" id="TIGR01525">
    <property type="entry name" value="ATPase-IB_hvy"/>
    <property type="match status" value="1"/>
</dbReference>
<dbReference type="Pfam" id="PF00122">
    <property type="entry name" value="E1-E2_ATPase"/>
    <property type="match status" value="1"/>
</dbReference>
<dbReference type="NCBIfam" id="TIGR01494">
    <property type="entry name" value="ATPase_P-type"/>
    <property type="match status" value="1"/>
</dbReference>
<evidence type="ECO:0000256" key="4">
    <source>
        <dbReference type="ARBA" id="ARBA00022723"/>
    </source>
</evidence>
<dbReference type="PRINTS" id="PR00943">
    <property type="entry name" value="CUATPASE"/>
</dbReference>
<dbReference type="GO" id="GO:0016020">
    <property type="term" value="C:membrane"/>
    <property type="evidence" value="ECO:0007669"/>
    <property type="project" value="UniProtKB-SubCell"/>
</dbReference>
<dbReference type="Pfam" id="PF00403">
    <property type="entry name" value="HMA"/>
    <property type="match status" value="1"/>
</dbReference>
<dbReference type="AlphaFoldDB" id="A0A5J5ECX0"/>
<dbReference type="GO" id="GO:0005507">
    <property type="term" value="F:copper ion binding"/>
    <property type="evidence" value="ECO:0007669"/>
    <property type="project" value="TreeGrafter"/>
</dbReference>
<keyword evidence="8 10" id="KW-1133">Transmembrane helix</keyword>
<dbReference type="Proteomes" id="UP000326924">
    <property type="component" value="Unassembled WGS sequence"/>
</dbReference>
<evidence type="ECO:0000256" key="9">
    <source>
        <dbReference type="ARBA" id="ARBA00023136"/>
    </source>
</evidence>
<dbReference type="SUPFAM" id="SSF56784">
    <property type="entry name" value="HAD-like"/>
    <property type="match status" value="1"/>
</dbReference>
<evidence type="ECO:0000256" key="7">
    <source>
        <dbReference type="ARBA" id="ARBA00022967"/>
    </source>
</evidence>
<keyword evidence="5 10" id="KW-0547">Nucleotide-binding</keyword>
<evidence type="ECO:0000259" key="11">
    <source>
        <dbReference type="PROSITE" id="PS50846"/>
    </source>
</evidence>
<dbReference type="GO" id="GO:0005524">
    <property type="term" value="F:ATP binding"/>
    <property type="evidence" value="ECO:0007669"/>
    <property type="project" value="UniProtKB-UniRule"/>
</dbReference>
<dbReference type="PANTHER" id="PTHR43520:SF8">
    <property type="entry name" value="P-TYPE CU(+) TRANSPORTER"/>
    <property type="match status" value="1"/>
</dbReference>
<evidence type="ECO:0000313" key="12">
    <source>
        <dbReference type="EMBL" id="KAA8893083.1"/>
    </source>
</evidence>
<sequence length="867" mass="93829">MHCSTCADDIAKILKNIPGVESHEVKVSFVMSRAEVKFNSETVKDVEKDIRARVLKRFPRLDIVVLANSKVDEDELDGILKVRVHSPSENAASLREIAAGINGVASASTITLKEIELSYDPDSIGIRNILAILREKGGDVNIELADVPDGAKAAAAAEKKYLRSIATQTILCTLFTLPVLILAWSGGRIKLDTVPRYSIEFAFATLIIVVSRRIYFDAFRSLYHGLTIDMDVLVSVATGAAYIFSVAVFAAHVANSAWGEQQSGEPFFETSALLTTLILAGRWMTAGVRSWASRRIRTIGDTDLQESVVRLYNPDSGAETPLDARKLHYGDVVIVQQGQKVATDGLILEGTAQLDESHLTGEPKPQTKSEGGFVLAGSKLVSGECKYRVSKLLQENTISQIKNMVKLASQQKPRAQEIADKVAAFLTPAILGIAVMVFVIWLLVGGLHQNLTWGKSALLALTYAVATLAISCPCAIGLAVPMVLVVASRVGVSKGGFVFRNPAAIEKGRQVSRVIFDKTGTLTTGQLQVEFSSIQVDGMWQKADPTAEILTLLLNLCKTSNHPVAKTMYAFAQSQASSVGGDDLSREVTTVVSKGIEMTVDGSVFRGGKLSFTAPASSSNPEIIAILRSAQSVFTLSRDHQLLAVFGLKDDTIRPEVPSVLKKLRDRGIELYIFSGDRPEAVHPVAKELGIPLSNVYADCYPEDKRARLELLKERTAKEEASSSQQEKPSLSGRFARIKNRIRSLLFSREKVILFVGDGTNDAIALMAADIGVSLSQATDMAASSADVSIISDSIYGLIGFLELSNRVAWCIRINFAWAIVWNVVAILGASGAWVKVRIAPEWAGLGEIGSVLPVFVVSWAVGWGYH</sequence>
<dbReference type="InterPro" id="IPR008250">
    <property type="entry name" value="ATPase_P-typ_transduc_dom_A_sf"/>
</dbReference>